<dbReference type="EMBL" id="FOHE01000002">
    <property type="protein sequence ID" value="SES76706.1"/>
    <property type="molecule type" value="Genomic_DNA"/>
</dbReference>
<evidence type="ECO:0000313" key="2">
    <source>
        <dbReference type="Proteomes" id="UP000198618"/>
    </source>
</evidence>
<dbReference type="Pfam" id="PF14035">
    <property type="entry name" value="YlzJ"/>
    <property type="match status" value="1"/>
</dbReference>
<gene>
    <name evidence="1" type="ORF">SAMN05216389_10299</name>
</gene>
<organism evidence="1 2">
    <name type="scientific">Oceanobacillus limi</name>
    <dbReference type="NCBI Taxonomy" id="930131"/>
    <lineage>
        <taxon>Bacteria</taxon>
        <taxon>Bacillati</taxon>
        <taxon>Bacillota</taxon>
        <taxon>Bacilli</taxon>
        <taxon>Bacillales</taxon>
        <taxon>Bacillaceae</taxon>
        <taxon>Oceanobacillus</taxon>
    </lineage>
</organism>
<accession>A0A1H9Z5D2</accession>
<dbReference type="InterPro" id="IPR025619">
    <property type="entry name" value="YlzJ"/>
</dbReference>
<dbReference type="STRING" id="930131.SAMN05216389_10299"/>
<dbReference type="Proteomes" id="UP000198618">
    <property type="component" value="Unassembled WGS sequence"/>
</dbReference>
<dbReference type="RefSeq" id="WP_090866617.1">
    <property type="nucleotide sequence ID" value="NZ_FOHE01000002.1"/>
</dbReference>
<name>A0A1H9Z5D2_9BACI</name>
<protein>
    <submittedName>
        <fullName evidence="1">YlzJ-like protein</fullName>
    </submittedName>
</protein>
<proteinExistence type="predicted"/>
<reference evidence="1 2" key="1">
    <citation type="submission" date="2016-10" db="EMBL/GenBank/DDBJ databases">
        <authorList>
            <person name="de Groot N.N."/>
        </authorList>
    </citation>
    <scope>NUCLEOTIDE SEQUENCE [LARGE SCALE GENOMIC DNA]</scope>
    <source>
        <strain evidence="1 2">IBRC-M 10780</strain>
    </source>
</reference>
<keyword evidence="2" id="KW-1185">Reference proteome</keyword>
<sequence>MILYTPLAETDIFPHEAGENVNRECINYNGKQVFVEKNKDGSYQLLQLLSTDPQDFLDDNYSPGTIIN</sequence>
<evidence type="ECO:0000313" key="1">
    <source>
        <dbReference type="EMBL" id="SES76706.1"/>
    </source>
</evidence>
<dbReference type="AlphaFoldDB" id="A0A1H9Z5D2"/>
<dbReference type="OrthoDB" id="1683573at2"/>